<dbReference type="HAMAP" id="MF_01984">
    <property type="entry name" value="ubiX_pad"/>
    <property type="match status" value="1"/>
</dbReference>
<dbReference type="InterPro" id="IPR003382">
    <property type="entry name" value="Flavoprotein"/>
</dbReference>
<proteinExistence type="inferred from homology"/>
<evidence type="ECO:0000256" key="5">
    <source>
        <dbReference type="HAMAP-Rule" id="MF_01984"/>
    </source>
</evidence>
<dbReference type="EMBL" id="JAVREQ010000016">
    <property type="protein sequence ID" value="MDT0380699.1"/>
    <property type="molecule type" value="Genomic_DNA"/>
</dbReference>
<keyword evidence="2 5" id="KW-0285">Flavoprotein</keyword>
<protein>
    <recommendedName>
        <fullName evidence="5">Flavin prenyltransferase UbiX</fullName>
        <ecNumber evidence="5">2.5.1.129</ecNumber>
    </recommendedName>
</protein>
<evidence type="ECO:0000256" key="1">
    <source>
        <dbReference type="ARBA" id="ARBA00022602"/>
    </source>
</evidence>
<comment type="similarity">
    <text evidence="5">Belongs to the UbiX/PAD1 family.</text>
</comment>
<evidence type="ECO:0000256" key="3">
    <source>
        <dbReference type="ARBA" id="ARBA00022643"/>
    </source>
</evidence>
<dbReference type="NCBIfam" id="TIGR00421">
    <property type="entry name" value="ubiX_pad"/>
    <property type="match status" value="1"/>
</dbReference>
<dbReference type="EC" id="2.5.1.129" evidence="5"/>
<reference evidence="8" key="1">
    <citation type="submission" date="2023-07" db="EMBL/GenBank/DDBJ databases">
        <title>30 novel species of actinomycetes from the DSMZ collection.</title>
        <authorList>
            <person name="Nouioui I."/>
        </authorList>
    </citation>
    <scope>NUCLEOTIDE SEQUENCE [LARGE SCALE GENOMIC DNA]</scope>
    <source>
        <strain evidence="8">DSM 42041</strain>
    </source>
</reference>
<feature type="binding site" evidence="5">
    <location>
        <position position="41"/>
    </location>
    <ligand>
        <name>FMN</name>
        <dbReference type="ChEBI" id="CHEBI:58210"/>
    </ligand>
</feature>
<dbReference type="Proteomes" id="UP001183414">
    <property type="component" value="Unassembled WGS sequence"/>
</dbReference>
<organism evidence="7 8">
    <name type="scientific">Streptomyces hazeniae</name>
    <dbReference type="NCBI Taxonomy" id="3075538"/>
    <lineage>
        <taxon>Bacteria</taxon>
        <taxon>Bacillati</taxon>
        <taxon>Actinomycetota</taxon>
        <taxon>Actinomycetes</taxon>
        <taxon>Kitasatosporales</taxon>
        <taxon>Streptomycetaceae</taxon>
        <taxon>Streptomyces</taxon>
    </lineage>
</organism>
<dbReference type="InterPro" id="IPR036551">
    <property type="entry name" value="Flavin_trans-like"/>
</dbReference>
<feature type="domain" description="Flavoprotein" evidence="6">
    <location>
        <begin position="9"/>
        <end position="200"/>
    </location>
</feature>
<feature type="binding site" evidence="5">
    <location>
        <begin position="15"/>
        <end position="17"/>
    </location>
    <ligand>
        <name>FMN</name>
        <dbReference type="ChEBI" id="CHEBI:58210"/>
    </ligand>
</feature>
<sequence length="232" mass="24412">MTSSQRRPWVVGVSGASGTPYAAAVLRALLHAGEPVDLVVSRAARLTVLDETGHPFRDAHAEEDLRRWLARGADGTPDAYDVDVSGVRHWAAGDLAAGPSSGSYPTRGMLVVPASTACVAGVALGLSKDLLQRTASVTLKERRPLVVTVRETPLTGQTLRHLVTLDDAGAVVLPASPAFYAGVRDAQDLVDFVAGRVLDAAGVPHKLYRRWRGELGGGREVTRDASAPPDGP</sequence>
<accession>A0ABU2NUN1</accession>
<keyword evidence="4 5" id="KW-0808">Transferase</keyword>
<dbReference type="SUPFAM" id="SSF52507">
    <property type="entry name" value="Homo-oligomeric flavin-containing Cys decarboxylases, HFCD"/>
    <property type="match status" value="1"/>
</dbReference>
<name>A0ABU2NUN1_9ACTN</name>
<evidence type="ECO:0000256" key="2">
    <source>
        <dbReference type="ARBA" id="ARBA00022630"/>
    </source>
</evidence>
<keyword evidence="1 5" id="KW-0637">Prenyltransferase</keyword>
<dbReference type="InterPro" id="IPR004507">
    <property type="entry name" value="UbiX-like"/>
</dbReference>
<comment type="catalytic activity">
    <reaction evidence="5">
        <text>dimethylallyl phosphate + FMNH2 = prenylated FMNH2 + phosphate</text>
        <dbReference type="Rhea" id="RHEA:37743"/>
        <dbReference type="ChEBI" id="CHEBI:43474"/>
        <dbReference type="ChEBI" id="CHEBI:57618"/>
        <dbReference type="ChEBI" id="CHEBI:87467"/>
        <dbReference type="ChEBI" id="CHEBI:88052"/>
        <dbReference type="EC" id="2.5.1.129"/>
    </reaction>
</comment>
<evidence type="ECO:0000313" key="8">
    <source>
        <dbReference type="Proteomes" id="UP001183414"/>
    </source>
</evidence>
<keyword evidence="3 5" id="KW-0288">FMN</keyword>
<dbReference type="RefSeq" id="WP_051308515.1">
    <property type="nucleotide sequence ID" value="NZ_JAVREQ010000016.1"/>
</dbReference>
<gene>
    <name evidence="5" type="primary">ubiX</name>
    <name evidence="7" type="ORF">RM572_18260</name>
</gene>
<feature type="binding site" evidence="5">
    <location>
        <position position="196"/>
    </location>
    <ligand>
        <name>dimethylallyl phosphate</name>
        <dbReference type="ChEBI" id="CHEBI:88052"/>
    </ligand>
</feature>
<feature type="binding site" evidence="5">
    <location>
        <position position="180"/>
    </location>
    <ligand>
        <name>dimethylallyl phosphate</name>
        <dbReference type="ChEBI" id="CHEBI:88052"/>
    </ligand>
</feature>
<dbReference type="Gene3D" id="3.40.50.1950">
    <property type="entry name" value="Flavin prenyltransferase-like"/>
    <property type="match status" value="1"/>
</dbReference>
<evidence type="ECO:0000313" key="7">
    <source>
        <dbReference type="EMBL" id="MDT0380699.1"/>
    </source>
</evidence>
<comment type="caution">
    <text evidence="5">Lacks conserved residue(s) required for the propagation of feature annotation.</text>
</comment>
<dbReference type="Pfam" id="PF02441">
    <property type="entry name" value="Flavoprotein"/>
    <property type="match status" value="1"/>
</dbReference>
<evidence type="ECO:0000259" key="6">
    <source>
        <dbReference type="Pfam" id="PF02441"/>
    </source>
</evidence>
<evidence type="ECO:0000256" key="4">
    <source>
        <dbReference type="ARBA" id="ARBA00022679"/>
    </source>
</evidence>
<comment type="function">
    <text evidence="5">Flavin prenyltransferase that catalyzes the synthesis of the prenylated FMN cofactor (prenyl-FMN) for 4-hydroxy-3-polyprenylbenzoic acid decarboxylase UbiD. The prenyltransferase is metal-independent and links a dimethylallyl moiety from dimethylallyl monophosphate (DMAP) to the flavin N5 and C6 atoms of FMN.</text>
</comment>
<keyword evidence="8" id="KW-1185">Reference proteome</keyword>
<comment type="caution">
    <text evidence="7">The sequence shown here is derived from an EMBL/GenBank/DDBJ whole genome shotgun (WGS) entry which is preliminary data.</text>
</comment>
<feature type="binding site" evidence="5">
    <location>
        <position position="150"/>
    </location>
    <ligand>
        <name>FMN</name>
        <dbReference type="ChEBI" id="CHEBI:58210"/>
    </ligand>
</feature>